<dbReference type="GO" id="GO:0005886">
    <property type="term" value="C:plasma membrane"/>
    <property type="evidence" value="ECO:0007669"/>
    <property type="project" value="UniProtKB-SubCell"/>
</dbReference>
<accession>A0A9D1S822</accession>
<keyword evidence="3 9" id="KW-0813">Transport</keyword>
<keyword evidence="8 9" id="KW-0472">Membrane</keyword>
<evidence type="ECO:0000256" key="9">
    <source>
        <dbReference type="RuleBase" id="RU363064"/>
    </source>
</evidence>
<name>A0A9D1S822_9FIRM</name>
<dbReference type="Gene3D" id="1.20.1740.10">
    <property type="entry name" value="Amino acid/polyamine transporter I"/>
    <property type="match status" value="1"/>
</dbReference>
<dbReference type="InterPro" id="IPR001463">
    <property type="entry name" value="Na/Ala_symport"/>
</dbReference>
<feature type="transmembrane region" description="Helical" evidence="9">
    <location>
        <begin position="218"/>
        <end position="242"/>
    </location>
</feature>
<dbReference type="GO" id="GO:0005283">
    <property type="term" value="F:amino acid:sodium symporter activity"/>
    <property type="evidence" value="ECO:0007669"/>
    <property type="project" value="InterPro"/>
</dbReference>
<feature type="transmembrane region" description="Helical" evidence="9">
    <location>
        <begin position="184"/>
        <end position="206"/>
    </location>
</feature>
<evidence type="ECO:0000313" key="10">
    <source>
        <dbReference type="EMBL" id="HIU50391.1"/>
    </source>
</evidence>
<feature type="transmembrane region" description="Helical" evidence="9">
    <location>
        <begin position="360"/>
        <end position="381"/>
    </location>
</feature>
<evidence type="ECO:0000256" key="1">
    <source>
        <dbReference type="ARBA" id="ARBA00004651"/>
    </source>
</evidence>
<dbReference type="Pfam" id="PF01235">
    <property type="entry name" value="Na_Ala_symp"/>
    <property type="match status" value="1"/>
</dbReference>
<dbReference type="PROSITE" id="PS00873">
    <property type="entry name" value="NA_ALANINE_SYMP"/>
    <property type="match status" value="1"/>
</dbReference>
<keyword evidence="4 9" id="KW-1003">Cell membrane</keyword>
<dbReference type="PRINTS" id="PR00175">
    <property type="entry name" value="NAALASMPORT"/>
</dbReference>
<sequence length="461" mass="49317">MNYVNDVVKVINSYLWDYALIYILCGAGIFFTFRLKFIQVRKFKTGVKKLFGSFSLNGKKAGKDGMSSFQALTTAIAAQVGTGNIAGAATAIHAGGPGAIFWMWLSAFFGMATIYSEATLAQKFKTTHSDGEVTGGPVYYIRAAFRGKFGKFLAGFFSVAIILALGFMGNMVQSNSIGASFQNAFSIPPIAVGIAVAILAALIFIGGAKRIAWITEKLVPIMALFYVVGCLIILGMNFSYLGEAFRQIFVGAFSPQAVGGGALGITIQMAMSKGVARGLFSNEAGMGSTPHAHALAKVDHPGDQGIIAMLGVFIDTFIVLTMTALVIISTSVASGAWMEFDGAELAQVAFNSAFGSFGNIFIAICMLFFAFSTIIGWYFFGEQNVKYLFGKKAVKIYGAIVVLFIVLGSTLKVDLVWNMSDMFNGLMVLPNIIGLLALSGIVVKMAKDYDAKHRLPNNAKK</sequence>
<evidence type="ECO:0000256" key="4">
    <source>
        <dbReference type="ARBA" id="ARBA00022475"/>
    </source>
</evidence>
<feature type="transmembrane region" description="Helical" evidence="9">
    <location>
        <begin position="393"/>
        <end position="411"/>
    </location>
</feature>
<keyword evidence="6 9" id="KW-0769">Symport</keyword>
<dbReference type="AlphaFoldDB" id="A0A9D1S822"/>
<keyword evidence="7 9" id="KW-1133">Transmembrane helix</keyword>
<evidence type="ECO:0000256" key="3">
    <source>
        <dbReference type="ARBA" id="ARBA00022448"/>
    </source>
</evidence>
<dbReference type="NCBIfam" id="TIGR00835">
    <property type="entry name" value="agcS"/>
    <property type="match status" value="1"/>
</dbReference>
<comment type="similarity">
    <text evidence="2 9">Belongs to the alanine or glycine:cation symporter (AGCS) (TC 2.A.25) family.</text>
</comment>
<dbReference type="FunFam" id="1.20.1740.10:FF:000004">
    <property type="entry name" value="Sodium:alanine symporter family protein"/>
    <property type="match status" value="1"/>
</dbReference>
<organism evidence="10 11">
    <name type="scientific">Candidatus Limousia pullorum</name>
    <dbReference type="NCBI Taxonomy" id="2840860"/>
    <lineage>
        <taxon>Bacteria</taxon>
        <taxon>Bacillati</taxon>
        <taxon>Bacillota</taxon>
        <taxon>Clostridia</taxon>
        <taxon>Eubacteriales</taxon>
        <taxon>Oscillospiraceae</taxon>
        <taxon>Oscillospiraceae incertae sedis</taxon>
        <taxon>Candidatus Limousia</taxon>
    </lineage>
</organism>
<dbReference type="EMBL" id="DVNG01000077">
    <property type="protein sequence ID" value="HIU50391.1"/>
    <property type="molecule type" value="Genomic_DNA"/>
</dbReference>
<proteinExistence type="inferred from homology"/>
<reference evidence="10" key="2">
    <citation type="journal article" date="2021" name="PeerJ">
        <title>Extensive microbial diversity within the chicken gut microbiome revealed by metagenomics and culture.</title>
        <authorList>
            <person name="Gilroy R."/>
            <person name="Ravi A."/>
            <person name="Getino M."/>
            <person name="Pursley I."/>
            <person name="Horton D.L."/>
            <person name="Alikhan N.F."/>
            <person name="Baker D."/>
            <person name="Gharbi K."/>
            <person name="Hall N."/>
            <person name="Watson M."/>
            <person name="Adriaenssens E.M."/>
            <person name="Foster-Nyarko E."/>
            <person name="Jarju S."/>
            <person name="Secka A."/>
            <person name="Antonio M."/>
            <person name="Oren A."/>
            <person name="Chaudhuri R.R."/>
            <person name="La Ragione R."/>
            <person name="Hildebrand F."/>
            <person name="Pallen M.J."/>
        </authorList>
    </citation>
    <scope>NUCLEOTIDE SEQUENCE</scope>
    <source>
        <strain evidence="10">ChiGjej1B1-1684</strain>
    </source>
</reference>
<feature type="transmembrane region" description="Helical" evidence="9">
    <location>
        <begin position="248"/>
        <end position="267"/>
    </location>
</feature>
<evidence type="ECO:0000256" key="5">
    <source>
        <dbReference type="ARBA" id="ARBA00022692"/>
    </source>
</evidence>
<evidence type="ECO:0000256" key="7">
    <source>
        <dbReference type="ARBA" id="ARBA00022989"/>
    </source>
</evidence>
<keyword evidence="5 9" id="KW-0812">Transmembrane</keyword>
<feature type="transmembrane region" description="Helical" evidence="9">
    <location>
        <begin position="69"/>
        <end position="93"/>
    </location>
</feature>
<feature type="transmembrane region" description="Helical" evidence="9">
    <location>
        <begin position="152"/>
        <end position="172"/>
    </location>
</feature>
<feature type="transmembrane region" description="Helical" evidence="9">
    <location>
        <begin position="423"/>
        <end position="443"/>
    </location>
</feature>
<feature type="transmembrane region" description="Helical" evidence="9">
    <location>
        <begin position="306"/>
        <end position="328"/>
    </location>
</feature>
<reference evidence="10" key="1">
    <citation type="submission" date="2020-10" db="EMBL/GenBank/DDBJ databases">
        <authorList>
            <person name="Gilroy R."/>
        </authorList>
    </citation>
    <scope>NUCLEOTIDE SEQUENCE</scope>
    <source>
        <strain evidence="10">ChiGjej1B1-1684</strain>
    </source>
</reference>
<evidence type="ECO:0000256" key="6">
    <source>
        <dbReference type="ARBA" id="ARBA00022847"/>
    </source>
</evidence>
<comment type="subcellular location">
    <subcellularLocation>
        <location evidence="1 9">Cell membrane</location>
        <topology evidence="1 9">Multi-pass membrane protein</topology>
    </subcellularLocation>
</comment>
<dbReference type="PANTHER" id="PTHR30330">
    <property type="entry name" value="AGSS FAMILY TRANSPORTER, SODIUM-ALANINE"/>
    <property type="match status" value="1"/>
</dbReference>
<evidence type="ECO:0000256" key="8">
    <source>
        <dbReference type="ARBA" id="ARBA00023136"/>
    </source>
</evidence>
<evidence type="ECO:0000256" key="2">
    <source>
        <dbReference type="ARBA" id="ARBA00009261"/>
    </source>
</evidence>
<evidence type="ECO:0000313" key="11">
    <source>
        <dbReference type="Proteomes" id="UP000824118"/>
    </source>
</evidence>
<feature type="transmembrane region" description="Helical" evidence="9">
    <location>
        <begin position="15"/>
        <end position="35"/>
    </location>
</feature>
<dbReference type="PANTHER" id="PTHR30330:SF14">
    <property type="entry name" value="SODIUM_AMINO ACID (ALANINE) SYMPORTER"/>
    <property type="match status" value="1"/>
</dbReference>
<comment type="caution">
    <text evidence="10">The sequence shown here is derived from an EMBL/GenBank/DDBJ whole genome shotgun (WGS) entry which is preliminary data.</text>
</comment>
<gene>
    <name evidence="10" type="ORF">IAD22_05210</name>
</gene>
<dbReference type="Proteomes" id="UP000824118">
    <property type="component" value="Unassembled WGS sequence"/>
</dbReference>
<feature type="transmembrane region" description="Helical" evidence="9">
    <location>
        <begin position="99"/>
        <end position="116"/>
    </location>
</feature>
<protein>
    <submittedName>
        <fullName evidence="10">Sodium:alanine symporter family protein</fullName>
    </submittedName>
</protein>